<evidence type="ECO:0000313" key="2">
    <source>
        <dbReference type="Proteomes" id="UP000270219"/>
    </source>
</evidence>
<evidence type="ECO:0008006" key="3">
    <source>
        <dbReference type="Google" id="ProtNLM"/>
    </source>
</evidence>
<organism evidence="1 2">
    <name type="scientific">Oceanobacillus piezotolerans</name>
    <dbReference type="NCBI Taxonomy" id="2448030"/>
    <lineage>
        <taxon>Bacteria</taxon>
        <taxon>Bacillati</taxon>
        <taxon>Bacillota</taxon>
        <taxon>Bacilli</taxon>
        <taxon>Bacillales</taxon>
        <taxon>Bacillaceae</taxon>
        <taxon>Oceanobacillus</taxon>
    </lineage>
</organism>
<comment type="caution">
    <text evidence="1">The sequence shown here is derived from an EMBL/GenBank/DDBJ whole genome shotgun (WGS) entry which is preliminary data.</text>
</comment>
<dbReference type="RefSeq" id="WP_121524401.1">
    <property type="nucleotide sequence ID" value="NZ_RCHR01000006.1"/>
</dbReference>
<gene>
    <name evidence="1" type="ORF">D8M04_15880</name>
</gene>
<accession>A0A498D2W7</accession>
<keyword evidence="2" id="KW-1185">Reference proteome</keyword>
<reference evidence="1 2" key="1">
    <citation type="submission" date="2018-10" db="EMBL/GenBank/DDBJ databases">
        <title>Oceanobacillus sp. YLB-02 draft genome.</title>
        <authorList>
            <person name="Yu L."/>
        </authorList>
    </citation>
    <scope>NUCLEOTIDE SEQUENCE [LARGE SCALE GENOMIC DNA]</scope>
    <source>
        <strain evidence="1 2">YLB-02</strain>
    </source>
</reference>
<dbReference type="OrthoDB" id="2439638at2"/>
<proteinExistence type="predicted"/>
<name>A0A498D2W7_9BACI</name>
<dbReference type="EMBL" id="RCHR01000006">
    <property type="protein sequence ID" value="RLL42062.1"/>
    <property type="molecule type" value="Genomic_DNA"/>
</dbReference>
<sequence length="98" mass="11484">MSSYYGNYDAVNTMHDEELLKHFQNGIGCRVFILSPSFPFMFIGEILSIVEDALEIFVETTHFAQLENRTWVMHIDNIEVFYIERPGEPRIPELNDLQ</sequence>
<evidence type="ECO:0000313" key="1">
    <source>
        <dbReference type="EMBL" id="RLL42062.1"/>
    </source>
</evidence>
<protein>
    <recommendedName>
        <fullName evidence="3">DUF2642 domain-containing protein</fullName>
    </recommendedName>
</protein>
<dbReference type="Proteomes" id="UP000270219">
    <property type="component" value="Unassembled WGS sequence"/>
</dbReference>
<dbReference type="AlphaFoldDB" id="A0A498D2W7"/>